<evidence type="ECO:0000256" key="1">
    <source>
        <dbReference type="SAM" id="Phobius"/>
    </source>
</evidence>
<evidence type="ECO:0000313" key="2">
    <source>
        <dbReference type="EMBL" id="SBT86403.1"/>
    </source>
</evidence>
<dbReference type="GeneID" id="39866926"/>
<dbReference type="AlphaFoldDB" id="A0A1D3JJ18"/>
<dbReference type="InterPro" id="IPR022139">
    <property type="entry name" value="Fam-L/Fam-M-like_plasmodium"/>
</dbReference>
<keyword evidence="1" id="KW-0472">Membrane</keyword>
<evidence type="ECO:0000313" key="3">
    <source>
        <dbReference type="Proteomes" id="UP000219813"/>
    </source>
</evidence>
<dbReference type="KEGG" id="pmal:PMUG01_03036100"/>
<feature type="transmembrane region" description="Helical" evidence="1">
    <location>
        <begin position="190"/>
        <end position="214"/>
    </location>
</feature>
<keyword evidence="1" id="KW-1133">Transmembrane helix</keyword>
<reference evidence="2 3" key="1">
    <citation type="submission" date="2016-06" db="EMBL/GenBank/DDBJ databases">
        <authorList>
            <consortium name="Pathogen Informatics"/>
        </authorList>
    </citation>
    <scope>NUCLEOTIDE SEQUENCE [LARGE SCALE GENOMIC DNA]</scope>
</reference>
<dbReference type="Proteomes" id="UP000219813">
    <property type="component" value="Chromosome 3"/>
</dbReference>
<dbReference type="RefSeq" id="XP_028859564.1">
    <property type="nucleotide sequence ID" value="XM_029003096.1"/>
</dbReference>
<dbReference type="VEuPathDB" id="PlasmoDB:PmUG01_03036100"/>
<name>A0A1D3JJ18_PLAMA</name>
<keyword evidence="1" id="KW-0812">Transmembrane</keyword>
<protein>
    <recommendedName>
        <fullName evidence="4">PIR Superfamily Protein</fullName>
    </recommendedName>
</protein>
<gene>
    <name evidence="2" type="primary">PmUG01_03036100</name>
    <name evidence="2" type="ORF">PMUG01_03036100</name>
</gene>
<dbReference type="OrthoDB" id="10693411at2759"/>
<feature type="transmembrane region" description="Helical" evidence="1">
    <location>
        <begin position="153"/>
        <end position="178"/>
    </location>
</feature>
<sequence length="250" mass="28843">MKENIKSLIFNKTFAFLLFIWMSYDINNVRGVISLDKQHGYITLRSNRLLLEPSLDLGSIEYLNYDDSNSTLQDEDIYKNDHGCKYEIGESRKSFLSIGELYKLDRKKKSSLLSRMDKFCEKYIFNQLDSIYKVKDNKFINKMTANKKIFKKVVLAVIPPCLAMGAGLIIVTVLSYLFCSTLLTSLSSSSLLIVLPALIACMPILSIMCIAYIFRKFMKYEKIYENKPKLTQKLLNLLFGKNFNMASENM</sequence>
<evidence type="ECO:0008006" key="4">
    <source>
        <dbReference type="Google" id="ProtNLM"/>
    </source>
</evidence>
<accession>A0A1D3JJ18</accession>
<proteinExistence type="predicted"/>
<organism evidence="2 3">
    <name type="scientific">Plasmodium malariae</name>
    <dbReference type="NCBI Taxonomy" id="5858"/>
    <lineage>
        <taxon>Eukaryota</taxon>
        <taxon>Sar</taxon>
        <taxon>Alveolata</taxon>
        <taxon>Apicomplexa</taxon>
        <taxon>Aconoidasida</taxon>
        <taxon>Haemosporida</taxon>
        <taxon>Plasmodiidae</taxon>
        <taxon>Plasmodium</taxon>
        <taxon>Plasmodium (Plasmodium)</taxon>
    </lineage>
</organism>
<dbReference type="EMBL" id="LT594624">
    <property type="protein sequence ID" value="SBT86403.1"/>
    <property type="molecule type" value="Genomic_DNA"/>
</dbReference>
<dbReference type="Pfam" id="PF12420">
    <property type="entry name" value="DUF3671"/>
    <property type="match status" value="1"/>
</dbReference>
<keyword evidence="3" id="KW-1185">Reference proteome</keyword>